<dbReference type="HOGENOM" id="CLU_2577334_0_0_1"/>
<evidence type="ECO:0000313" key="2">
    <source>
        <dbReference type="Proteomes" id="UP000032180"/>
    </source>
</evidence>
<dbReference type="Proteomes" id="UP000032180">
    <property type="component" value="Chromosome 9"/>
</dbReference>
<reference evidence="1" key="3">
    <citation type="submission" date="2015-04" db="UniProtKB">
        <authorList>
            <consortium name="EnsemblPlants"/>
        </authorList>
    </citation>
    <scope>IDENTIFICATION</scope>
</reference>
<accession>A0A0D9XD52</accession>
<dbReference type="Gramene" id="LPERR09G05610.1">
    <property type="protein sequence ID" value="LPERR09G05610.1"/>
    <property type="gene ID" value="LPERR09G05610"/>
</dbReference>
<sequence length="81" mass="8856">MCATCGRRRRKIRDGTGGRVKCHREGKEGCTATRTCMEVHSARTMGQQVAHFLSAVDEVVLGWILPDLELVVACGGIWGAR</sequence>
<name>A0A0D9XD52_9ORYZ</name>
<dbReference type="AlphaFoldDB" id="A0A0D9XD52"/>
<reference evidence="1 2" key="1">
    <citation type="submission" date="2012-08" db="EMBL/GenBank/DDBJ databases">
        <title>Oryza genome evolution.</title>
        <authorList>
            <person name="Wing R.A."/>
        </authorList>
    </citation>
    <scope>NUCLEOTIDE SEQUENCE</scope>
</reference>
<organism evidence="1 2">
    <name type="scientific">Leersia perrieri</name>
    <dbReference type="NCBI Taxonomy" id="77586"/>
    <lineage>
        <taxon>Eukaryota</taxon>
        <taxon>Viridiplantae</taxon>
        <taxon>Streptophyta</taxon>
        <taxon>Embryophyta</taxon>
        <taxon>Tracheophyta</taxon>
        <taxon>Spermatophyta</taxon>
        <taxon>Magnoliopsida</taxon>
        <taxon>Liliopsida</taxon>
        <taxon>Poales</taxon>
        <taxon>Poaceae</taxon>
        <taxon>BOP clade</taxon>
        <taxon>Oryzoideae</taxon>
        <taxon>Oryzeae</taxon>
        <taxon>Oryzinae</taxon>
        <taxon>Leersia</taxon>
    </lineage>
</organism>
<protein>
    <submittedName>
        <fullName evidence="1">Uncharacterized protein</fullName>
    </submittedName>
</protein>
<reference evidence="2" key="2">
    <citation type="submission" date="2013-12" db="EMBL/GenBank/DDBJ databases">
        <authorList>
            <person name="Yu Y."/>
            <person name="Lee S."/>
            <person name="de Baynast K."/>
            <person name="Wissotski M."/>
            <person name="Liu L."/>
            <person name="Talag J."/>
            <person name="Goicoechea J."/>
            <person name="Angelova A."/>
            <person name="Jetty R."/>
            <person name="Kudrna D."/>
            <person name="Golser W."/>
            <person name="Rivera L."/>
            <person name="Zhang J."/>
            <person name="Wing R."/>
        </authorList>
    </citation>
    <scope>NUCLEOTIDE SEQUENCE</scope>
</reference>
<evidence type="ECO:0000313" key="1">
    <source>
        <dbReference type="EnsemblPlants" id="LPERR09G05610.1"/>
    </source>
</evidence>
<dbReference type="EnsemblPlants" id="LPERR09G05610.1">
    <property type="protein sequence ID" value="LPERR09G05610.1"/>
    <property type="gene ID" value="LPERR09G05610"/>
</dbReference>
<keyword evidence="2" id="KW-1185">Reference proteome</keyword>
<proteinExistence type="predicted"/>